<dbReference type="AlphaFoldDB" id="D9SL94"/>
<keyword evidence="3 8" id="KW-0813">Transport</keyword>
<evidence type="ECO:0000256" key="7">
    <source>
        <dbReference type="ARBA" id="ARBA00023136"/>
    </source>
</evidence>
<keyword evidence="4 8" id="KW-1003">Cell membrane</keyword>
<evidence type="ECO:0000256" key="2">
    <source>
        <dbReference type="ARBA" id="ARBA00005697"/>
    </source>
</evidence>
<dbReference type="InterPro" id="IPR006043">
    <property type="entry name" value="NCS2"/>
</dbReference>
<dbReference type="eggNOG" id="COG2252">
    <property type="taxonomic scope" value="Bacteria"/>
</dbReference>
<gene>
    <name evidence="10" type="ordered locus">Clocel_1866</name>
</gene>
<feature type="transmembrane region" description="Helical" evidence="9">
    <location>
        <begin position="301"/>
        <end position="323"/>
    </location>
</feature>
<dbReference type="PANTHER" id="PTHR43337">
    <property type="entry name" value="XANTHINE/URACIL PERMEASE C887.17-RELATED"/>
    <property type="match status" value="1"/>
</dbReference>
<dbReference type="HOGENOM" id="CLU_024508_0_1_9"/>
<name>D9SL94_CLOC7</name>
<keyword evidence="11" id="KW-1185">Reference proteome</keyword>
<feature type="transmembrane region" description="Helical" evidence="9">
    <location>
        <begin position="134"/>
        <end position="154"/>
    </location>
</feature>
<dbReference type="STRING" id="573061.Clocel_1866"/>
<feature type="transmembrane region" description="Helical" evidence="9">
    <location>
        <begin position="22"/>
        <end position="42"/>
    </location>
</feature>
<keyword evidence="5 8" id="KW-0812">Transmembrane</keyword>
<sequence length="458" mass="49123">MNNFLERYFKLKDSGTSVRTEVLAGLTTFLTMAYIIAVNPGMVSQATGEGTVGALVTATCLASAFACILMGLYANLPFALAPGMGLNAYFTYSVCLGMGVSWKVAFGAIFVEGIVFIILSLTNVREAVVKAIPLSLKMAVTVGIGLFIAFIGFSNAKIIESNPSTYVQLGSFITAPVLIAVTGLLIIVVLSKKNIKGAILWGIVISTVLSWIYALINPGAANYYGIHLPLKVFEYESLSPLLFQIDLSYLFDSEKVLNFIIILFTFLFVDFFDTVGTLVGVASKANMLDEKGNVPRAGKALLTDAIGTTVGSLIGATTVTTYVESSTGVAEGGRTGLTAIVTGILFFLAMFFSPIFIAIPSCATAPALIYVGFLMMQEVTKIDFKDITQGFPAFITIAAMPLTYSIGDGLTLGVLSYVFINLIHNMTVKDKRDKHQVSIVMIILAIIFVFKLALPLFE</sequence>
<protein>
    <submittedName>
        <fullName evidence="10">Xanthine/uracil/vitamin C permease</fullName>
    </submittedName>
</protein>
<feature type="transmembrane region" description="Helical" evidence="9">
    <location>
        <begin position="439"/>
        <end position="457"/>
    </location>
</feature>
<dbReference type="EMBL" id="CP002160">
    <property type="protein sequence ID" value="ADL51610.1"/>
    <property type="molecule type" value="Genomic_DNA"/>
</dbReference>
<keyword evidence="6 8" id="KW-1133">Transmembrane helix</keyword>
<dbReference type="KEGG" id="ccb:Clocel_1866"/>
<dbReference type="Pfam" id="PF00860">
    <property type="entry name" value="Xan_ur_permease"/>
    <property type="match status" value="1"/>
</dbReference>
<dbReference type="RefSeq" id="WP_010077174.1">
    <property type="nucleotide sequence ID" value="NC_014393.1"/>
</dbReference>
<feature type="transmembrane region" description="Helical" evidence="9">
    <location>
        <begin position="198"/>
        <end position="216"/>
    </location>
</feature>
<evidence type="ECO:0000256" key="6">
    <source>
        <dbReference type="ARBA" id="ARBA00022989"/>
    </source>
</evidence>
<organism evidence="10 11">
    <name type="scientific">Clostridium cellulovorans (strain ATCC 35296 / DSM 3052 / OCM 3 / 743B)</name>
    <dbReference type="NCBI Taxonomy" id="573061"/>
    <lineage>
        <taxon>Bacteria</taxon>
        <taxon>Bacillati</taxon>
        <taxon>Bacillota</taxon>
        <taxon>Clostridia</taxon>
        <taxon>Eubacteriales</taxon>
        <taxon>Clostridiaceae</taxon>
        <taxon>Clostridium</taxon>
    </lineage>
</organism>
<accession>D9SL94</accession>
<dbReference type="GO" id="GO:0005345">
    <property type="term" value="F:purine nucleobase transmembrane transporter activity"/>
    <property type="evidence" value="ECO:0007669"/>
    <property type="project" value="TreeGrafter"/>
</dbReference>
<feature type="transmembrane region" description="Helical" evidence="9">
    <location>
        <begin position="256"/>
        <end position="281"/>
    </location>
</feature>
<dbReference type="GO" id="GO:0005886">
    <property type="term" value="C:plasma membrane"/>
    <property type="evidence" value="ECO:0007669"/>
    <property type="project" value="UniProtKB-SubCell"/>
</dbReference>
<evidence type="ECO:0000256" key="3">
    <source>
        <dbReference type="ARBA" id="ARBA00022448"/>
    </source>
</evidence>
<evidence type="ECO:0000256" key="5">
    <source>
        <dbReference type="ARBA" id="ARBA00022692"/>
    </source>
</evidence>
<evidence type="ECO:0000256" key="9">
    <source>
        <dbReference type="SAM" id="Phobius"/>
    </source>
</evidence>
<evidence type="ECO:0000313" key="10">
    <source>
        <dbReference type="EMBL" id="ADL51610.1"/>
    </source>
</evidence>
<dbReference type="Proteomes" id="UP000002730">
    <property type="component" value="Chromosome"/>
</dbReference>
<evidence type="ECO:0000256" key="1">
    <source>
        <dbReference type="ARBA" id="ARBA00004651"/>
    </source>
</evidence>
<dbReference type="InterPro" id="IPR026033">
    <property type="entry name" value="Azg-like_bact_archaea"/>
</dbReference>
<keyword evidence="7 8" id="KW-0472">Membrane</keyword>
<evidence type="ECO:0000256" key="4">
    <source>
        <dbReference type="ARBA" id="ARBA00022475"/>
    </source>
</evidence>
<feature type="transmembrane region" description="Helical" evidence="9">
    <location>
        <begin position="343"/>
        <end position="375"/>
    </location>
</feature>
<dbReference type="PIRSF" id="PIRSF005353">
    <property type="entry name" value="PbuG"/>
    <property type="match status" value="1"/>
</dbReference>
<evidence type="ECO:0000256" key="8">
    <source>
        <dbReference type="PIRNR" id="PIRNR005353"/>
    </source>
</evidence>
<feature type="transmembrane region" description="Helical" evidence="9">
    <location>
        <begin position="100"/>
        <end position="122"/>
    </location>
</feature>
<comment type="subcellular location">
    <subcellularLocation>
        <location evidence="1 8">Cell membrane</location>
        <topology evidence="1 8">Multi-pass membrane protein</topology>
    </subcellularLocation>
</comment>
<feature type="transmembrane region" description="Helical" evidence="9">
    <location>
        <begin position="166"/>
        <end position="191"/>
    </location>
</feature>
<dbReference type="OrthoDB" id="9808458at2"/>
<feature type="transmembrane region" description="Helical" evidence="9">
    <location>
        <begin position="54"/>
        <end position="80"/>
    </location>
</feature>
<proteinExistence type="inferred from homology"/>
<dbReference type="InterPro" id="IPR045018">
    <property type="entry name" value="Azg-like"/>
</dbReference>
<evidence type="ECO:0000313" key="11">
    <source>
        <dbReference type="Proteomes" id="UP000002730"/>
    </source>
</evidence>
<comment type="similarity">
    <text evidence="2 8">Belongs to the nucleobase:cation symporter-2 (NCS2) (TC 2.A.40) family. Azg-like subfamily.</text>
</comment>
<dbReference type="PANTHER" id="PTHR43337:SF1">
    <property type="entry name" value="XANTHINE_URACIL PERMEASE C887.17-RELATED"/>
    <property type="match status" value="1"/>
</dbReference>
<feature type="transmembrane region" description="Helical" evidence="9">
    <location>
        <begin position="387"/>
        <end position="404"/>
    </location>
</feature>
<reference evidence="10 11" key="1">
    <citation type="submission" date="2010-08" db="EMBL/GenBank/DDBJ databases">
        <title>Complete sequence of Clostridium cellulovorans 743B.</title>
        <authorList>
            <consortium name="US DOE Joint Genome Institute"/>
            <person name="Lucas S."/>
            <person name="Copeland A."/>
            <person name="Lapidus A."/>
            <person name="Cheng J.-F."/>
            <person name="Bruce D."/>
            <person name="Goodwin L."/>
            <person name="Pitluck S."/>
            <person name="Chertkov O."/>
            <person name="Detter J.C."/>
            <person name="Han C."/>
            <person name="Tapia R."/>
            <person name="Land M."/>
            <person name="Hauser L."/>
            <person name="Chang Y.-J."/>
            <person name="Jeffries C."/>
            <person name="Kyrpides N."/>
            <person name="Ivanova N."/>
            <person name="Mikhailova N."/>
            <person name="Hemme C.L."/>
            <person name="Woyke T."/>
        </authorList>
    </citation>
    <scope>NUCLEOTIDE SEQUENCE [LARGE SCALE GENOMIC DNA]</scope>
    <source>
        <strain evidence="11">ATCC 35296 / DSM 3052 / OCM 3 / 743B</strain>
    </source>
</reference>